<comment type="caution">
    <text evidence="1">The sequence shown here is derived from an EMBL/GenBank/DDBJ whole genome shotgun (WGS) entry which is preliminary data.</text>
</comment>
<protein>
    <submittedName>
        <fullName evidence="1">Uncharacterized protein</fullName>
    </submittedName>
</protein>
<dbReference type="EMBL" id="CAKOFQ010007679">
    <property type="protein sequence ID" value="CAH2006270.1"/>
    <property type="molecule type" value="Genomic_DNA"/>
</dbReference>
<dbReference type="Proteomes" id="UP001152888">
    <property type="component" value="Unassembled WGS sequence"/>
</dbReference>
<name>A0A9P0PXF0_ACAOB</name>
<organism evidence="1 3">
    <name type="scientific">Acanthoscelides obtectus</name>
    <name type="common">Bean weevil</name>
    <name type="synonym">Bruchus obtectus</name>
    <dbReference type="NCBI Taxonomy" id="200917"/>
    <lineage>
        <taxon>Eukaryota</taxon>
        <taxon>Metazoa</taxon>
        <taxon>Ecdysozoa</taxon>
        <taxon>Arthropoda</taxon>
        <taxon>Hexapoda</taxon>
        <taxon>Insecta</taxon>
        <taxon>Pterygota</taxon>
        <taxon>Neoptera</taxon>
        <taxon>Endopterygota</taxon>
        <taxon>Coleoptera</taxon>
        <taxon>Polyphaga</taxon>
        <taxon>Cucujiformia</taxon>
        <taxon>Chrysomeloidea</taxon>
        <taxon>Chrysomelidae</taxon>
        <taxon>Bruchinae</taxon>
        <taxon>Bruchini</taxon>
        <taxon>Acanthoscelides</taxon>
    </lineage>
</organism>
<evidence type="ECO:0000313" key="3">
    <source>
        <dbReference type="Proteomes" id="UP001152888"/>
    </source>
</evidence>
<sequence length="54" mass="6629">MSHLSYHKTYTLVTFKRFTRFCGYFNLGGFFDILIQYIEIFDIDISISAYRRYR</sequence>
<gene>
    <name evidence="1" type="ORF">ACAOBT_LOCUS25811</name>
    <name evidence="2" type="ORF">ACAOBT_LOCUS28995</name>
</gene>
<proteinExistence type="predicted"/>
<keyword evidence="3" id="KW-1185">Reference proteome</keyword>
<dbReference type="EMBL" id="CAKOFQ010007422">
    <property type="protein sequence ID" value="CAH2000817.1"/>
    <property type="molecule type" value="Genomic_DNA"/>
</dbReference>
<accession>A0A9P0PXF0</accession>
<reference evidence="1" key="1">
    <citation type="submission" date="2022-03" db="EMBL/GenBank/DDBJ databases">
        <authorList>
            <person name="Sayadi A."/>
        </authorList>
    </citation>
    <scope>NUCLEOTIDE SEQUENCE</scope>
</reference>
<dbReference type="AlphaFoldDB" id="A0A9P0PXF0"/>
<evidence type="ECO:0000313" key="1">
    <source>
        <dbReference type="EMBL" id="CAH2000817.1"/>
    </source>
</evidence>
<evidence type="ECO:0000313" key="2">
    <source>
        <dbReference type="EMBL" id="CAH2006270.1"/>
    </source>
</evidence>